<feature type="region of interest" description="Disordered" evidence="1">
    <location>
        <begin position="1"/>
        <end position="39"/>
    </location>
</feature>
<dbReference type="EMBL" id="LFYR01001803">
    <property type="protein sequence ID" value="KMZ59118.1"/>
    <property type="molecule type" value="Genomic_DNA"/>
</dbReference>
<sequence length="86" mass="9574">MDNNCSSYGTSWADQWDSGSDSGRTAPTSKQGSNSNMKNMMNKEKINAGLVKTKEVAATGFNKVKKGTNSSVNWMKEKYRNMNNKR</sequence>
<comment type="caution">
    <text evidence="2">The sequence shown here is derived from an EMBL/GenBank/DDBJ whole genome shotgun (WGS) entry which is preliminary data.</text>
</comment>
<evidence type="ECO:0000313" key="2">
    <source>
        <dbReference type="EMBL" id="KMZ59118.1"/>
    </source>
</evidence>
<dbReference type="PANTHER" id="PTHR33386:SF5">
    <property type="entry name" value="OS02G0740600 PROTEIN"/>
    <property type="match status" value="1"/>
</dbReference>
<accession>A0A0K9NRA8</accession>
<dbReference type="Proteomes" id="UP000036987">
    <property type="component" value="Unassembled WGS sequence"/>
</dbReference>
<dbReference type="AlphaFoldDB" id="A0A0K9NRA8"/>
<name>A0A0K9NRA8_ZOSMR</name>
<dbReference type="PANTHER" id="PTHR33386">
    <property type="entry name" value="OS02G0740600 PROTEIN"/>
    <property type="match status" value="1"/>
</dbReference>
<keyword evidence="3" id="KW-1185">Reference proteome</keyword>
<evidence type="ECO:0000256" key="1">
    <source>
        <dbReference type="SAM" id="MobiDB-lite"/>
    </source>
</evidence>
<dbReference type="OMA" id="WIKEKCS"/>
<protein>
    <submittedName>
        <fullName evidence="2">Uncharacterized protein</fullName>
    </submittedName>
</protein>
<feature type="compositionally biased region" description="Polar residues" evidence="1">
    <location>
        <begin position="1"/>
        <end position="28"/>
    </location>
</feature>
<gene>
    <name evidence="2" type="ORF">ZOSMA_6G00470</name>
</gene>
<feature type="compositionally biased region" description="Low complexity" evidence="1">
    <location>
        <begin position="29"/>
        <end position="39"/>
    </location>
</feature>
<reference evidence="3" key="1">
    <citation type="journal article" date="2016" name="Nature">
        <title>The genome of the seagrass Zostera marina reveals angiosperm adaptation to the sea.</title>
        <authorList>
            <person name="Olsen J.L."/>
            <person name="Rouze P."/>
            <person name="Verhelst B."/>
            <person name="Lin Y.-C."/>
            <person name="Bayer T."/>
            <person name="Collen J."/>
            <person name="Dattolo E."/>
            <person name="De Paoli E."/>
            <person name="Dittami S."/>
            <person name="Maumus F."/>
            <person name="Michel G."/>
            <person name="Kersting A."/>
            <person name="Lauritano C."/>
            <person name="Lohaus R."/>
            <person name="Toepel M."/>
            <person name="Tonon T."/>
            <person name="Vanneste K."/>
            <person name="Amirebrahimi M."/>
            <person name="Brakel J."/>
            <person name="Bostroem C."/>
            <person name="Chovatia M."/>
            <person name="Grimwood J."/>
            <person name="Jenkins J.W."/>
            <person name="Jueterbock A."/>
            <person name="Mraz A."/>
            <person name="Stam W.T."/>
            <person name="Tice H."/>
            <person name="Bornberg-Bauer E."/>
            <person name="Green P.J."/>
            <person name="Pearson G.A."/>
            <person name="Procaccini G."/>
            <person name="Duarte C.M."/>
            <person name="Schmutz J."/>
            <person name="Reusch T.B.H."/>
            <person name="Van de Peer Y."/>
        </authorList>
    </citation>
    <scope>NUCLEOTIDE SEQUENCE [LARGE SCALE GENOMIC DNA]</scope>
    <source>
        <strain evidence="3">cv. Finnish</strain>
    </source>
</reference>
<evidence type="ECO:0000313" key="3">
    <source>
        <dbReference type="Proteomes" id="UP000036987"/>
    </source>
</evidence>
<proteinExistence type="predicted"/>
<organism evidence="2 3">
    <name type="scientific">Zostera marina</name>
    <name type="common">Eelgrass</name>
    <dbReference type="NCBI Taxonomy" id="29655"/>
    <lineage>
        <taxon>Eukaryota</taxon>
        <taxon>Viridiplantae</taxon>
        <taxon>Streptophyta</taxon>
        <taxon>Embryophyta</taxon>
        <taxon>Tracheophyta</taxon>
        <taxon>Spermatophyta</taxon>
        <taxon>Magnoliopsida</taxon>
        <taxon>Liliopsida</taxon>
        <taxon>Zosteraceae</taxon>
        <taxon>Zostera</taxon>
    </lineage>
</organism>
<dbReference type="OrthoDB" id="1905524at2759"/>